<organism evidence="1 2">
    <name type="scientific">Zarea fungicola</name>
    <dbReference type="NCBI Taxonomy" id="93591"/>
    <lineage>
        <taxon>Eukaryota</taxon>
        <taxon>Fungi</taxon>
        <taxon>Dikarya</taxon>
        <taxon>Ascomycota</taxon>
        <taxon>Pezizomycotina</taxon>
        <taxon>Sordariomycetes</taxon>
        <taxon>Hypocreomycetidae</taxon>
        <taxon>Hypocreales</taxon>
        <taxon>Cordycipitaceae</taxon>
        <taxon>Zarea</taxon>
    </lineage>
</organism>
<sequence length="1446" mass="161903">MATLTAANSNSLIALFGEKVVMQFMSQSMGFADSVALAVAPIGVITIIVSAIRVAGPTWLKAIIGRARENLSAAEIELMSSTSKEACELWNGNNVVRCPGSGQILQFICLVPNRKIIDDGREIPWEIDCITLEKAKNSVIEPERSVPLLQEKDIRVSAQVVSWISSMTSRKFSRNKPESGDNPRNNDPESGNNDPKPDGEPEEQYYADPTTSKIILVQDTDEAAPNLSLNCHDRKSRTEIIMVAIFGVLIQVAVLIYCGFATLKPSLRSHLKKDDEPVRNYAFPLTVCGTVILTVGVLICGIVVERSTNESYYMADDQNYSAFVVWLQKESTISDQDFKPFAIFPTSKRSFITMSRRRGHTQTKTSNTRTPQPSTGHEQTGTTAIVGLELLTTVGCLTSISGFVLQFMGLRGLNYTAAVAQFVAMAIMTILRALVRRGLAKAPIHEKLLQGFELDWLANTLGRQRPNWVRKMETKSRSHLRHAVSMMGSQSTVNSTDDEEYTQTQTLYQLSRKVTESQANNILSIRQQLGNFVEWLGPASSQAILLSEAMEVVGSELLQTSQTSQTFDIDIHPQLELWKLKFSLEYNDGQWKARADRLEAAMSLWMSSMQNHETPQIIRDSKIEWLRGQRIQQLGLQILGRASQNHVLMRNLQFFLPKSLTGSIPQVLDVKEISSKNARGSNLKIPSHRVIGFSMVHYYDPDNTKLRHFEFSKEPAMNVLALGQPIPAIPDYQPYASQKDSSHPAGGPAPETTHQNTPGQGAGEQNDRYIAVVHNKVSLERLFARQMFFSFMEKISEKVQWEEDSSEVTADKDAHDWRNLKISNRKLSRLISRICDTGFLNLEEANFDVIAPLSLSGAMPGTSAILDHMQQQASQCIADGNLRRFRECLEFLFHLATAFNTSDRGSMARAFAMLQYNLNSSEYLAKIAEKEGRSFYFYPGEFMTDTMKLFKATKDATLASLCNVFERQFSIWQTLPTMPPPKRVQTTGKTFETFQLTKFHIWALNCSQKDAPDAPKGNKSDWMKRDIFGWTPIHYLAASGGPWTTGEQLREYLPWSLRYRFGETLCDIFGLTPLHYACARVDVEMVRELLKFYAPIVRQSSGISPLHIAAVQTDAEILRMIISHIKDREEKEYARSSNKRVQSNDKVVLTDFENRAAAHWAAIYGSIDAIELLKTDVDLKDRYGWNCLHLAVMHGHENLVKYLINEVALDVNVAGNDGRTPLHMAIEGNQAATINLLIDKKASINTLALNGDRPFHEAVRRCEPSVVESLIKNGAQINIQDGSRSRCNPLHYATRRGNDEIWKLLLAQEDGQKALFMQDTHGETPLHIMAGYDQDTPAEKVKVISEHLDGDVNSQTTRGQTPLHKAVEKGNAALTKALLSIGAATGIKDSWGQTPLDIANDKFEKQRNGTLCWPEDRRDWSNIKKLLEKPSNDASGAELASLTDQT</sequence>
<evidence type="ECO:0000313" key="2">
    <source>
        <dbReference type="Proteomes" id="UP001143910"/>
    </source>
</evidence>
<protein>
    <submittedName>
        <fullName evidence="1">Uncharacterized protein</fullName>
    </submittedName>
</protein>
<dbReference type="Proteomes" id="UP001143910">
    <property type="component" value="Unassembled WGS sequence"/>
</dbReference>
<evidence type="ECO:0000313" key="1">
    <source>
        <dbReference type="EMBL" id="KAJ2978724.1"/>
    </source>
</evidence>
<dbReference type="EMBL" id="JANJQO010000349">
    <property type="protein sequence ID" value="KAJ2978724.1"/>
    <property type="molecule type" value="Genomic_DNA"/>
</dbReference>
<reference evidence="1" key="1">
    <citation type="submission" date="2022-08" db="EMBL/GenBank/DDBJ databases">
        <title>Genome Sequence of Lecanicillium fungicola.</title>
        <authorList>
            <person name="Buettner E."/>
        </authorList>
    </citation>
    <scope>NUCLEOTIDE SEQUENCE</scope>
    <source>
        <strain evidence="1">Babe33</strain>
    </source>
</reference>
<name>A0ACC1NIG4_9HYPO</name>
<keyword evidence="2" id="KW-1185">Reference proteome</keyword>
<comment type="caution">
    <text evidence="1">The sequence shown here is derived from an EMBL/GenBank/DDBJ whole genome shotgun (WGS) entry which is preliminary data.</text>
</comment>
<accession>A0ACC1NIG4</accession>
<gene>
    <name evidence="1" type="ORF">NQ176_g3659</name>
</gene>
<proteinExistence type="predicted"/>